<dbReference type="PROSITE" id="PS50835">
    <property type="entry name" value="IG_LIKE"/>
    <property type="match status" value="1"/>
</dbReference>
<feature type="domain" description="Ig-like" evidence="1">
    <location>
        <begin position="164"/>
        <end position="249"/>
    </location>
</feature>
<gene>
    <name evidence="2" type="ORF">JD854_RS22690</name>
</gene>
<accession>A0A9C7QQ56</accession>
<reference evidence="2" key="1">
    <citation type="journal article" date="2018" name="Genome Biol.">
        <title>SKESA: strategic k-mer extension for scrupulous assemblies.</title>
        <authorList>
            <person name="Souvorov A."/>
            <person name="Agarwala R."/>
            <person name="Lipman D.J."/>
        </authorList>
    </citation>
    <scope>NUCLEOTIDE SEQUENCE</scope>
    <source>
        <strain evidence="2">CAV1698</strain>
    </source>
</reference>
<comment type="caution">
    <text evidence="2">The sequence shown here is derived from an EMBL/GenBank/DDBJ whole genome shotgun (WGS) entry which is preliminary data.</text>
</comment>
<dbReference type="InterPro" id="IPR036179">
    <property type="entry name" value="Ig-like_dom_sf"/>
</dbReference>
<sequence>MANCQNSNERVFGSATVLELAYGCPDARPTEDDWKALGAGTSKGLDFAPNSVTSDADDTAGWVENIITNADATISFDGEVRKHDKLDQFGYGNLVKYFTDEINAKRQPTLWARIAIGPIEFSGYMVISNLTPADGGSNDIITFTVEFKVSDGTTVQVVNTDATPSTPLAFSKDLPATKAADADNDVVLDVDVTGGRPTYSYKWFLGSTQIDSTANPTAATATLLLLAVTTASSGSYRCEVTDSDGNKITSTTCVLTVTA</sequence>
<dbReference type="Gene3D" id="2.60.40.10">
    <property type="entry name" value="Immunoglobulins"/>
    <property type="match status" value="1"/>
</dbReference>
<dbReference type="InterPro" id="IPR013151">
    <property type="entry name" value="Immunoglobulin_dom"/>
</dbReference>
<dbReference type="InterPro" id="IPR013783">
    <property type="entry name" value="Ig-like_fold"/>
</dbReference>
<evidence type="ECO:0000259" key="1">
    <source>
        <dbReference type="PROSITE" id="PS50835"/>
    </source>
</evidence>
<dbReference type="Pfam" id="PF00047">
    <property type="entry name" value="ig"/>
    <property type="match status" value="1"/>
</dbReference>
<dbReference type="SUPFAM" id="SSF48726">
    <property type="entry name" value="Immunoglobulin"/>
    <property type="match status" value="1"/>
</dbReference>
<evidence type="ECO:0000313" key="3">
    <source>
        <dbReference type="Proteomes" id="UP000862426"/>
    </source>
</evidence>
<name>A0A9C7QQ56_CITAM</name>
<dbReference type="InterPro" id="IPR007110">
    <property type="entry name" value="Ig-like_dom"/>
</dbReference>
<dbReference type="AlphaFoldDB" id="A0A9C7QQ56"/>
<organism evidence="2 3">
    <name type="scientific">Citrobacter amalonaticus</name>
    <dbReference type="NCBI Taxonomy" id="35703"/>
    <lineage>
        <taxon>Bacteria</taxon>
        <taxon>Pseudomonadati</taxon>
        <taxon>Pseudomonadota</taxon>
        <taxon>Gammaproteobacteria</taxon>
        <taxon>Enterobacterales</taxon>
        <taxon>Enterobacteriaceae</taxon>
        <taxon>Citrobacter</taxon>
    </lineage>
</organism>
<proteinExistence type="predicted"/>
<dbReference type="EMBL" id="DACYAJ020000041">
    <property type="protein sequence ID" value="HCD1257853.1"/>
    <property type="molecule type" value="Genomic_DNA"/>
</dbReference>
<dbReference type="InterPro" id="IPR003599">
    <property type="entry name" value="Ig_sub"/>
</dbReference>
<evidence type="ECO:0000313" key="2">
    <source>
        <dbReference type="EMBL" id="HCD1257853.1"/>
    </source>
</evidence>
<dbReference type="Proteomes" id="UP000862426">
    <property type="component" value="Unassembled WGS sequence"/>
</dbReference>
<protein>
    <recommendedName>
        <fullName evidence="1">Ig-like domain-containing protein</fullName>
    </recommendedName>
</protein>
<reference evidence="2" key="2">
    <citation type="submission" date="2022-05" db="EMBL/GenBank/DDBJ databases">
        <authorList>
            <consortium name="NCBI Pathogen Detection Project"/>
        </authorList>
    </citation>
    <scope>NUCLEOTIDE SEQUENCE</scope>
    <source>
        <strain evidence="2">CAV1698</strain>
    </source>
</reference>
<dbReference type="SMART" id="SM00409">
    <property type="entry name" value="IG"/>
    <property type="match status" value="1"/>
</dbReference>